<name>A0A151XZC1_9GAMM</name>
<gene>
    <name evidence="2" type="ORF">AZH43_16055</name>
</gene>
<dbReference type="InterPro" id="IPR025238">
    <property type="entry name" value="DUF4184"/>
</dbReference>
<keyword evidence="1" id="KW-0812">Transmembrane</keyword>
<organism evidence="2 3">
    <name type="scientific">Acinetobacter pragensis</name>
    <dbReference type="NCBI Taxonomy" id="1806892"/>
    <lineage>
        <taxon>Bacteria</taxon>
        <taxon>Pseudomonadati</taxon>
        <taxon>Pseudomonadota</taxon>
        <taxon>Gammaproteobacteria</taxon>
        <taxon>Moraxellales</taxon>
        <taxon>Moraxellaceae</taxon>
        <taxon>Acinetobacter</taxon>
    </lineage>
</organism>
<comment type="caution">
    <text evidence="2">The sequence shown here is derived from an EMBL/GenBank/DDBJ whole genome shotgun (WGS) entry which is preliminary data.</text>
</comment>
<accession>A0A151XZC1</accession>
<sequence length="265" mass="29997">MPFTISHAVLAPPLSKLTGNRLPISALAIGTMAPDLFRLFTNADYDGSHQWSGLIFPNLMLGLILCVLWYMLYRPMLFAFFGLNKPLNIAGLNQFCGFIISLILALLAGTSTHLIWDGLTHVDFRTFAFKEVLSLPIQLFGNSYPLHRVLQIGLSALALPVLAWMIYRHHLHYRSKMTIHRNVKIYVYSLSIASLLAGILSYFYFAESLYSEAFAHDLYAYVGKSINYFFRAFLGMFTAGSMIFAILKSMTNIFQNHPDNLHANR</sequence>
<evidence type="ECO:0000313" key="2">
    <source>
        <dbReference type="EMBL" id="KYQ71148.1"/>
    </source>
</evidence>
<dbReference type="EMBL" id="LUAW01000033">
    <property type="protein sequence ID" value="KYQ71148.1"/>
    <property type="molecule type" value="Genomic_DNA"/>
</dbReference>
<feature type="transmembrane region" description="Helical" evidence="1">
    <location>
        <begin position="149"/>
        <end position="167"/>
    </location>
</feature>
<dbReference type="STRING" id="1806892.AZH43_16055"/>
<feature type="transmembrane region" description="Helical" evidence="1">
    <location>
        <begin position="226"/>
        <end position="247"/>
    </location>
</feature>
<dbReference type="Pfam" id="PF13803">
    <property type="entry name" value="DUF4184"/>
    <property type="match status" value="1"/>
</dbReference>
<evidence type="ECO:0000313" key="3">
    <source>
        <dbReference type="Proteomes" id="UP000076276"/>
    </source>
</evidence>
<keyword evidence="1" id="KW-1133">Transmembrane helix</keyword>
<keyword evidence="1" id="KW-0472">Membrane</keyword>
<evidence type="ECO:0000256" key="1">
    <source>
        <dbReference type="SAM" id="Phobius"/>
    </source>
</evidence>
<dbReference type="OrthoDB" id="8481923at2"/>
<keyword evidence="3" id="KW-1185">Reference proteome</keyword>
<feature type="transmembrane region" description="Helical" evidence="1">
    <location>
        <begin position="187"/>
        <end position="206"/>
    </location>
</feature>
<protein>
    <submittedName>
        <fullName evidence="2">Phospholipase</fullName>
    </submittedName>
</protein>
<dbReference type="AlphaFoldDB" id="A0A151XZC1"/>
<dbReference type="Proteomes" id="UP000076276">
    <property type="component" value="Unassembled WGS sequence"/>
</dbReference>
<feature type="transmembrane region" description="Helical" evidence="1">
    <location>
        <begin position="54"/>
        <end position="73"/>
    </location>
</feature>
<dbReference type="RefSeq" id="WP_067670586.1">
    <property type="nucleotide sequence ID" value="NZ_CBCSIK010000015.1"/>
</dbReference>
<feature type="transmembrane region" description="Helical" evidence="1">
    <location>
        <begin position="94"/>
        <end position="116"/>
    </location>
</feature>
<proteinExistence type="predicted"/>
<reference evidence="2 3" key="1">
    <citation type="submission" date="2016-03" db="EMBL/GenBank/DDBJ databases">
        <title>Acinetobacter genomospecies 28 strain ANC 4149.</title>
        <authorList>
            <person name="Radolfova-Krizova L."/>
            <person name="Nemec A."/>
        </authorList>
    </citation>
    <scope>NUCLEOTIDE SEQUENCE [LARGE SCALE GENOMIC DNA]</scope>
    <source>
        <strain evidence="2 3">ANC 4149</strain>
    </source>
</reference>